<evidence type="ECO:0000313" key="2">
    <source>
        <dbReference type="Proteomes" id="UP001229651"/>
    </source>
</evidence>
<reference evidence="1 2" key="1">
    <citation type="submission" date="2023-07" db="EMBL/GenBank/DDBJ databases">
        <title>Sequencing the genomes of 1000 actinobacteria strains.</title>
        <authorList>
            <person name="Klenk H.-P."/>
        </authorList>
    </citation>
    <scope>NUCLEOTIDE SEQUENCE [LARGE SCALE GENOMIC DNA]</scope>
    <source>
        <strain evidence="1 2">DSM 45805</strain>
    </source>
</reference>
<sequence length="79" mass="8390">MKVTAADLEALLQAGDGAQLVLQEGSLAVLAAEDLPRHEGALTIIERDALRRRVGDRPDDRALDEQAAILSTEIDTLGA</sequence>
<keyword evidence="2" id="KW-1185">Reference proteome</keyword>
<comment type="caution">
    <text evidence="1">The sequence shown here is derived from an EMBL/GenBank/DDBJ whole genome shotgun (WGS) entry which is preliminary data.</text>
</comment>
<dbReference type="EMBL" id="JAUSUT010000001">
    <property type="protein sequence ID" value="MDQ0377059.1"/>
    <property type="molecule type" value="Genomic_DNA"/>
</dbReference>
<organism evidence="1 2">
    <name type="scientific">Amycolatopsis thermophila</name>
    <dbReference type="NCBI Taxonomy" id="206084"/>
    <lineage>
        <taxon>Bacteria</taxon>
        <taxon>Bacillati</taxon>
        <taxon>Actinomycetota</taxon>
        <taxon>Actinomycetes</taxon>
        <taxon>Pseudonocardiales</taxon>
        <taxon>Pseudonocardiaceae</taxon>
        <taxon>Amycolatopsis</taxon>
    </lineage>
</organism>
<accession>A0ABU0EP37</accession>
<name>A0ABU0EP37_9PSEU</name>
<proteinExistence type="predicted"/>
<gene>
    <name evidence="1" type="ORF">FB470_001053</name>
</gene>
<dbReference type="RefSeq" id="WP_306989195.1">
    <property type="nucleotide sequence ID" value="NZ_JAUSUT010000001.1"/>
</dbReference>
<protein>
    <submittedName>
        <fullName evidence="1">Uncharacterized protein</fullName>
    </submittedName>
</protein>
<dbReference type="Proteomes" id="UP001229651">
    <property type="component" value="Unassembled WGS sequence"/>
</dbReference>
<evidence type="ECO:0000313" key="1">
    <source>
        <dbReference type="EMBL" id="MDQ0377059.1"/>
    </source>
</evidence>